<comment type="caution">
    <text evidence="1">The sequence shown here is derived from an EMBL/GenBank/DDBJ whole genome shotgun (WGS) entry which is preliminary data.</text>
</comment>
<proteinExistence type="predicted"/>
<dbReference type="AlphaFoldDB" id="A0AAD4NBB4"/>
<evidence type="ECO:0000313" key="2">
    <source>
        <dbReference type="Proteomes" id="UP001201812"/>
    </source>
</evidence>
<sequence length="66" mass="7520">MIIIIRLPIFIYSPLDATFSPIFIPTVSAALPHLIHITWIAEVRAETNFISKVDAILKNPEDRKFT</sequence>
<accession>A0AAD4NBB4</accession>
<gene>
    <name evidence="1" type="ORF">DdX_05172</name>
</gene>
<name>A0AAD4NBB4_9BILA</name>
<protein>
    <submittedName>
        <fullName evidence="1">Uncharacterized protein</fullName>
    </submittedName>
</protein>
<dbReference type="Proteomes" id="UP001201812">
    <property type="component" value="Unassembled WGS sequence"/>
</dbReference>
<dbReference type="EMBL" id="JAKKPZ010000005">
    <property type="protein sequence ID" value="KAI1720922.1"/>
    <property type="molecule type" value="Genomic_DNA"/>
</dbReference>
<organism evidence="1 2">
    <name type="scientific">Ditylenchus destructor</name>
    <dbReference type="NCBI Taxonomy" id="166010"/>
    <lineage>
        <taxon>Eukaryota</taxon>
        <taxon>Metazoa</taxon>
        <taxon>Ecdysozoa</taxon>
        <taxon>Nematoda</taxon>
        <taxon>Chromadorea</taxon>
        <taxon>Rhabditida</taxon>
        <taxon>Tylenchina</taxon>
        <taxon>Tylenchomorpha</taxon>
        <taxon>Sphaerularioidea</taxon>
        <taxon>Anguinidae</taxon>
        <taxon>Anguininae</taxon>
        <taxon>Ditylenchus</taxon>
    </lineage>
</organism>
<keyword evidence="2" id="KW-1185">Reference proteome</keyword>
<reference evidence="1" key="1">
    <citation type="submission" date="2022-01" db="EMBL/GenBank/DDBJ databases">
        <title>Genome Sequence Resource for Two Populations of Ditylenchus destructor, the Migratory Endoparasitic Phytonematode.</title>
        <authorList>
            <person name="Zhang H."/>
            <person name="Lin R."/>
            <person name="Xie B."/>
        </authorList>
    </citation>
    <scope>NUCLEOTIDE SEQUENCE</scope>
    <source>
        <strain evidence="1">BazhouSP</strain>
    </source>
</reference>
<evidence type="ECO:0000313" key="1">
    <source>
        <dbReference type="EMBL" id="KAI1720922.1"/>
    </source>
</evidence>